<proteinExistence type="predicted"/>
<name>A0A6J4H1G9_9PROT</name>
<dbReference type="EMBL" id="CADCTL010000003">
    <property type="protein sequence ID" value="CAA9210428.1"/>
    <property type="molecule type" value="Genomic_DNA"/>
</dbReference>
<accession>A0A6J4H1G9</accession>
<evidence type="ECO:0000256" key="1">
    <source>
        <dbReference type="SAM" id="MobiDB-lite"/>
    </source>
</evidence>
<protein>
    <submittedName>
        <fullName evidence="2">Uncharacterized protein</fullName>
    </submittedName>
</protein>
<sequence length="66" mass="7004">MGAAGSGRPEVCTGCGMADSKGRDADDALDGAGRGRRLPRRRVRRRHRRDGIAARAPVIFEAAGSR</sequence>
<dbReference type="AlphaFoldDB" id="A0A6J4H1G9"/>
<reference evidence="2" key="1">
    <citation type="submission" date="2020-02" db="EMBL/GenBank/DDBJ databases">
        <authorList>
            <person name="Meier V. D."/>
        </authorList>
    </citation>
    <scope>NUCLEOTIDE SEQUENCE</scope>
    <source>
        <strain evidence="2">AVDCRST_MAG04</strain>
    </source>
</reference>
<gene>
    <name evidence="2" type="ORF">AVDCRST_MAG04-89</name>
</gene>
<feature type="region of interest" description="Disordered" evidence="1">
    <location>
        <begin position="1"/>
        <end position="51"/>
    </location>
</feature>
<evidence type="ECO:0000313" key="2">
    <source>
        <dbReference type="EMBL" id="CAA9210428.1"/>
    </source>
</evidence>
<feature type="compositionally biased region" description="Basic residues" evidence="1">
    <location>
        <begin position="34"/>
        <end position="49"/>
    </location>
</feature>
<organism evidence="2">
    <name type="scientific">uncultured Acetobacteraceae bacterium</name>
    <dbReference type="NCBI Taxonomy" id="169975"/>
    <lineage>
        <taxon>Bacteria</taxon>
        <taxon>Pseudomonadati</taxon>
        <taxon>Pseudomonadota</taxon>
        <taxon>Alphaproteobacteria</taxon>
        <taxon>Acetobacterales</taxon>
        <taxon>Acetobacteraceae</taxon>
        <taxon>environmental samples</taxon>
    </lineage>
</organism>